<dbReference type="Proteomes" id="UP001596143">
    <property type="component" value="Unassembled WGS sequence"/>
</dbReference>
<dbReference type="Pfam" id="PF00580">
    <property type="entry name" value="UvrD-helicase"/>
    <property type="match status" value="1"/>
</dbReference>
<dbReference type="PROSITE" id="PS51198">
    <property type="entry name" value="UVRD_HELICASE_ATP_BIND"/>
    <property type="match status" value="1"/>
</dbReference>
<keyword evidence="5 13" id="KW-0347">Helicase</keyword>
<dbReference type="PANTHER" id="PTHR11070">
    <property type="entry name" value="UVRD / RECB / PCRA DNA HELICASE FAMILY MEMBER"/>
    <property type="match status" value="1"/>
</dbReference>
<feature type="domain" description="UvrD-like helicase ATP-binding" evidence="16">
    <location>
        <begin position="12"/>
        <end position="473"/>
    </location>
</feature>
<dbReference type="RefSeq" id="WP_270897504.1">
    <property type="nucleotide sequence ID" value="NZ_JBHSPF010000018.1"/>
</dbReference>
<comment type="similarity">
    <text evidence="13">Belongs to the helicase family. AddA subfamily.</text>
</comment>
<evidence type="ECO:0000313" key="19">
    <source>
        <dbReference type="Proteomes" id="UP001596143"/>
    </source>
</evidence>
<comment type="catalytic activity">
    <reaction evidence="12 13">
        <text>ATP + H2O = ADP + phosphate + H(+)</text>
        <dbReference type="Rhea" id="RHEA:13065"/>
        <dbReference type="ChEBI" id="CHEBI:15377"/>
        <dbReference type="ChEBI" id="CHEBI:15378"/>
        <dbReference type="ChEBI" id="CHEBI:30616"/>
        <dbReference type="ChEBI" id="CHEBI:43474"/>
        <dbReference type="ChEBI" id="CHEBI:456216"/>
        <dbReference type="EC" id="5.6.2.4"/>
    </reaction>
</comment>
<dbReference type="PANTHER" id="PTHR11070:SF48">
    <property type="entry name" value="ATP-DEPENDENT HELICASE_NUCLEASE SUBUNIT A"/>
    <property type="match status" value="1"/>
</dbReference>
<evidence type="ECO:0000256" key="11">
    <source>
        <dbReference type="ARBA" id="ARBA00034617"/>
    </source>
</evidence>
<protein>
    <recommendedName>
        <fullName evidence="13">ATP-dependent helicase/nuclease subunit A</fullName>
        <ecNumber evidence="13">3.1.-.-</ecNumber>
        <ecNumber evidence="13">5.6.2.4</ecNumber>
    </recommendedName>
    <alternativeName>
        <fullName evidence="13">ATP-dependent helicase/nuclease AddA</fullName>
    </alternativeName>
    <alternativeName>
        <fullName evidence="13">DNA 3'-5' helicase AddA</fullName>
    </alternativeName>
</protein>
<keyword evidence="8 13" id="KW-0238">DNA-binding</keyword>
<evidence type="ECO:0000256" key="4">
    <source>
        <dbReference type="ARBA" id="ARBA00022801"/>
    </source>
</evidence>
<dbReference type="Gene3D" id="1.10.274.50">
    <property type="match status" value="1"/>
</dbReference>
<dbReference type="Gene3D" id="3.90.320.10">
    <property type="match status" value="1"/>
</dbReference>
<evidence type="ECO:0000256" key="15">
    <source>
        <dbReference type="SAM" id="Coils"/>
    </source>
</evidence>
<proteinExistence type="inferred from homology"/>
<evidence type="ECO:0000259" key="17">
    <source>
        <dbReference type="PROSITE" id="PS51217"/>
    </source>
</evidence>
<keyword evidence="10 13" id="KW-0413">Isomerase</keyword>
<sequence length="1222" mass="143223">MTILRKEKPKEVQWTDSQWEAIASSGHNILVSAAAGSGKTAVLIERIIEKITDETNPVDIDQLLIVTFTNAAAMEMKNRLAEKLEEKMQQHPGSLRLRRQIALLNRANISTLHSFCMKLVRKYYYKINVDPHFRMLDNTEGELLKEEVLEEVLEANYGKENNEAFLDAVDRFSNDRNDNGWKEVVLKLYDFSRSHPDPTRWLDEVKDMYHLSTDTPIEEQLWGKIVFTEAKATLTEAIQSLEQAKAIGEEEGGPYPYIETIENDLFQLQEAQSLERWEDLYHKLKNISFGRLKAIRSKDDVDDSLKEKAKQLRNKAKESVTKMVQETFSESPDTLLQDLKQMYPAIKVLTETVKEFSNAFQSLKEERGVADFSDLEHYALRILQEDAEVRETYRSQLKEILVDEYQDVNLTQETLLQQLSRGDNCFFVGDVKQSIYRFRLAEPTLFLDKYKRFNRTDGTPGWKIQLDKNFRSRKQVLDAVNFLFKQIMDEKIGDIHYDDQETLKAGNEQYPEVEKEYTNTEIVIINKGNPLSGEDEDDPEKDLETGQLEARWMARQIKKMIQSKHPIYDKQIKQMRPITYRDIVILMRSMSWANVIMEEFKNEGVPLYAELNEGYFEAMEINVMLSLLKTIDNPYQDIPLVAVLRSPIVGMNEEELAHIRIQKKQAPFFEALKEAVNAPTNASWQQKATKFYEQLLLWRGQARREILSEFIWKLFRETGYYDFVGGLPNGNQRQANLLSLYDKARAYEKTSFRGLFRFLRFIERVQSRKDDFGLARALSEQEDVVRMMTIHKSKGLEFPVVFLAGLNKQFNFNDIREKVLLHKELGIGVKHVDVEKRIQKPTLSYRAVKRRILEENLSEEMRVLYVAMTRAKEKLFLIGTVNDAEKSIETWRENSNASEWILPESERLQALSYLDWIGRAIFRHRALQNWVEEKREDERFYDDSEWNITFVEKGSLKENEPSPSKANNDILAQVSRLEPVDMRSPFQQDIHQKLGWRYQHEEAVNTRSKQTVSEYKRTFMDAYSEPLYKPSFRADDYEQPTFLEQTKKPSSAARGTVVHTVLEHLPLQREMSAEDIHRFVHALVEREILTEEEGKLVDSNEIYTFLQSKLGMQLRTSNEVYREIPFSYAKKEEGLADFILLQGTVDCLFKDEKNQLVLVDYKTDAFMRRYPTNPEKATEVMKNRYQTQIDLYREAISHIWKEEIKQAYLYMFDGHVMINMME</sequence>
<comment type="cofactor">
    <cofactor evidence="13">
        <name>Mg(2+)</name>
        <dbReference type="ChEBI" id="CHEBI:18420"/>
    </cofactor>
</comment>
<accession>A0ABW0U7P0</accession>
<dbReference type="Pfam" id="PF13361">
    <property type="entry name" value="UvrD_C"/>
    <property type="match status" value="1"/>
</dbReference>
<dbReference type="InterPro" id="IPR011335">
    <property type="entry name" value="Restrct_endonuc-II-like"/>
</dbReference>
<dbReference type="Pfam" id="PF12705">
    <property type="entry name" value="PDDEXK_1"/>
    <property type="match status" value="1"/>
</dbReference>
<dbReference type="GO" id="GO:0003678">
    <property type="term" value="F:DNA helicase activity"/>
    <property type="evidence" value="ECO:0007669"/>
    <property type="project" value="UniProtKB-EC"/>
</dbReference>
<dbReference type="EMBL" id="JBHSPF010000018">
    <property type="protein sequence ID" value="MFC5628239.1"/>
    <property type="molecule type" value="Genomic_DNA"/>
</dbReference>
<feature type="domain" description="UvrD-like helicase C-terminal" evidence="17">
    <location>
        <begin position="500"/>
        <end position="795"/>
    </location>
</feature>
<name>A0ABW0U7P0_9BACI</name>
<evidence type="ECO:0000256" key="2">
    <source>
        <dbReference type="ARBA" id="ARBA00022741"/>
    </source>
</evidence>
<dbReference type="Gene3D" id="3.40.50.300">
    <property type="entry name" value="P-loop containing nucleotide triphosphate hydrolases"/>
    <property type="match status" value="4"/>
</dbReference>
<comment type="caution">
    <text evidence="18">The sequence shown here is derived from an EMBL/GenBank/DDBJ whole genome shotgun (WGS) entry which is preliminary data.</text>
</comment>
<evidence type="ECO:0000256" key="13">
    <source>
        <dbReference type="HAMAP-Rule" id="MF_01451"/>
    </source>
</evidence>
<keyword evidence="2 13" id="KW-0547">Nucleotide-binding</keyword>
<keyword evidence="1 13" id="KW-0540">Nuclease</keyword>
<evidence type="ECO:0000259" key="16">
    <source>
        <dbReference type="PROSITE" id="PS51198"/>
    </source>
</evidence>
<keyword evidence="15" id="KW-0175">Coiled coil</keyword>
<dbReference type="GO" id="GO:0016787">
    <property type="term" value="F:hydrolase activity"/>
    <property type="evidence" value="ECO:0007669"/>
    <property type="project" value="UniProtKB-KW"/>
</dbReference>
<dbReference type="InterPro" id="IPR014152">
    <property type="entry name" value="AddA"/>
</dbReference>
<evidence type="ECO:0000256" key="6">
    <source>
        <dbReference type="ARBA" id="ARBA00022839"/>
    </source>
</evidence>
<evidence type="ECO:0000256" key="7">
    <source>
        <dbReference type="ARBA" id="ARBA00022840"/>
    </source>
</evidence>
<feature type="coiled-coil region" evidence="15">
    <location>
        <begin position="306"/>
        <end position="366"/>
    </location>
</feature>
<dbReference type="InterPro" id="IPR000212">
    <property type="entry name" value="DNA_helicase_UvrD/REP"/>
</dbReference>
<dbReference type="EC" id="5.6.2.4" evidence="13"/>
<dbReference type="HAMAP" id="MF_01451">
    <property type="entry name" value="AddA"/>
    <property type="match status" value="1"/>
</dbReference>
<evidence type="ECO:0000256" key="5">
    <source>
        <dbReference type="ARBA" id="ARBA00022806"/>
    </source>
</evidence>
<dbReference type="InterPro" id="IPR014016">
    <property type="entry name" value="UvrD-like_ATP-bd"/>
</dbReference>
<dbReference type="CDD" id="cd18807">
    <property type="entry name" value="SF1_C_UvrD"/>
    <property type="match status" value="1"/>
</dbReference>
<evidence type="ECO:0000256" key="3">
    <source>
        <dbReference type="ARBA" id="ARBA00022763"/>
    </source>
</evidence>
<dbReference type="InterPro" id="IPR027417">
    <property type="entry name" value="P-loop_NTPase"/>
</dbReference>
<evidence type="ECO:0000256" key="10">
    <source>
        <dbReference type="ARBA" id="ARBA00023235"/>
    </source>
</evidence>
<evidence type="ECO:0000256" key="12">
    <source>
        <dbReference type="ARBA" id="ARBA00048988"/>
    </source>
</evidence>
<keyword evidence="4 13" id="KW-0378">Hydrolase</keyword>
<dbReference type="SUPFAM" id="SSF52980">
    <property type="entry name" value="Restriction endonuclease-like"/>
    <property type="match status" value="1"/>
</dbReference>
<keyword evidence="9 13" id="KW-0234">DNA repair</keyword>
<dbReference type="CDD" id="cd17932">
    <property type="entry name" value="DEXQc_UvrD"/>
    <property type="match status" value="2"/>
</dbReference>
<dbReference type="SUPFAM" id="SSF52540">
    <property type="entry name" value="P-loop containing nucleoside triphosphate hydrolases"/>
    <property type="match status" value="1"/>
</dbReference>
<dbReference type="InterPro" id="IPR014017">
    <property type="entry name" value="DNA_helicase_UvrD-like_C"/>
</dbReference>
<reference evidence="19" key="1">
    <citation type="journal article" date="2019" name="Int. J. Syst. Evol. Microbiol.">
        <title>The Global Catalogue of Microorganisms (GCM) 10K type strain sequencing project: providing services to taxonomists for standard genome sequencing and annotation.</title>
        <authorList>
            <consortium name="The Broad Institute Genomics Platform"/>
            <consortium name="The Broad Institute Genome Sequencing Center for Infectious Disease"/>
            <person name="Wu L."/>
            <person name="Ma J."/>
        </authorList>
    </citation>
    <scope>NUCLEOTIDE SEQUENCE [LARGE SCALE GENOMIC DNA]</scope>
    <source>
        <strain evidence="19">CGMCC 1.15790</strain>
    </source>
</reference>
<feature type="binding site" evidence="14">
    <location>
        <begin position="33"/>
        <end position="40"/>
    </location>
    <ligand>
        <name>ATP</name>
        <dbReference type="ChEBI" id="CHEBI:30616"/>
    </ligand>
</feature>
<dbReference type="InterPro" id="IPR011604">
    <property type="entry name" value="PDDEXK-like_dom_sf"/>
</dbReference>
<dbReference type="InterPro" id="IPR038726">
    <property type="entry name" value="PDDEXK_AddAB-type"/>
</dbReference>
<comment type="subunit">
    <text evidence="13">Heterodimer of AddA and AddB/RexB.</text>
</comment>
<keyword evidence="19" id="KW-1185">Reference proteome</keyword>
<organism evidence="18 19">
    <name type="scientific">Aliibacillus thermotolerans</name>
    <dbReference type="NCBI Taxonomy" id="1834418"/>
    <lineage>
        <taxon>Bacteria</taxon>
        <taxon>Bacillati</taxon>
        <taxon>Bacillota</taxon>
        <taxon>Bacilli</taxon>
        <taxon>Bacillales</taxon>
        <taxon>Bacillaceae</taxon>
        <taxon>Aliibacillus</taxon>
    </lineage>
</organism>
<keyword evidence="7 13" id="KW-0067">ATP-binding</keyword>
<comment type="catalytic activity">
    <reaction evidence="11 13">
        <text>Couples ATP hydrolysis with the unwinding of duplex DNA by translocating in the 3'-5' direction.</text>
        <dbReference type="EC" id="5.6.2.4"/>
    </reaction>
</comment>
<comment type="function">
    <text evidence="13">The heterodimer acts as both an ATP-dependent DNA helicase and an ATP-dependent, dual-direction single-stranded exonuclease. Recognizes the chi site generating a DNA molecule suitable for the initiation of homologous recombination. The AddA nuclease domain is required for chi fragment generation; this subunit has the helicase and 3' -&gt; 5' nuclease activities.</text>
</comment>
<evidence type="ECO:0000256" key="14">
    <source>
        <dbReference type="PROSITE-ProRule" id="PRU00560"/>
    </source>
</evidence>
<evidence type="ECO:0000256" key="1">
    <source>
        <dbReference type="ARBA" id="ARBA00022722"/>
    </source>
</evidence>
<evidence type="ECO:0000256" key="9">
    <source>
        <dbReference type="ARBA" id="ARBA00023204"/>
    </source>
</evidence>
<keyword evidence="3 13" id="KW-0227">DNA damage</keyword>
<dbReference type="NCBIfam" id="TIGR02785">
    <property type="entry name" value="addA_Gpos"/>
    <property type="match status" value="1"/>
</dbReference>
<gene>
    <name evidence="13 18" type="primary">addA</name>
    <name evidence="18" type="ORF">ACFPTR_04935</name>
</gene>
<dbReference type="PROSITE" id="PS51217">
    <property type="entry name" value="UVRD_HELICASE_CTER"/>
    <property type="match status" value="1"/>
</dbReference>
<keyword evidence="6 13" id="KW-0269">Exonuclease</keyword>
<dbReference type="EC" id="3.1.-.-" evidence="13"/>
<evidence type="ECO:0000313" key="18">
    <source>
        <dbReference type="EMBL" id="MFC5628239.1"/>
    </source>
</evidence>
<evidence type="ECO:0000256" key="8">
    <source>
        <dbReference type="ARBA" id="ARBA00023125"/>
    </source>
</evidence>